<evidence type="ECO:0000256" key="3">
    <source>
        <dbReference type="ARBA" id="ARBA00022692"/>
    </source>
</evidence>
<evidence type="ECO:0000313" key="9">
    <source>
        <dbReference type="Proteomes" id="UP001445335"/>
    </source>
</evidence>
<comment type="subcellular location">
    <subcellularLocation>
        <location evidence="1">Membrane</location>
    </subcellularLocation>
</comment>
<evidence type="ECO:0000256" key="5">
    <source>
        <dbReference type="ARBA" id="ARBA00023136"/>
    </source>
</evidence>
<dbReference type="PANTHER" id="PTHR11923">
    <property type="entry name" value="SCAVENGER RECEPTOR CLASS B TYPE-1 SR-B1"/>
    <property type="match status" value="1"/>
</dbReference>
<dbReference type="GO" id="GO:0005737">
    <property type="term" value="C:cytoplasm"/>
    <property type="evidence" value="ECO:0007669"/>
    <property type="project" value="TreeGrafter"/>
</dbReference>
<name>A0AAW1RUJ1_9CHLO</name>
<sequence length="549" mass="58386">MSAPTVCPGSSSVAYYFWNISNAQQWLDGGARPAFQDIGPYSFQLQEFRYQVAFDEALDTVAYTFHYFQTWDPGASCAGCSLADMHVGVNRAYMAVLASGDGSEVPLACTLLPALIAGILQRLERLVVQTGVRASGAAAAAAQQWVASRFSAITALLSAPPGTAVTGAGYTLGAEQVARVRAYMARLLQVGALGGPALSPGAGGLLAARNVSDWLTGWADPLLSSALFGGVGATPAGRVALGIGWPSLDAPARALNKTVAELSPKDHPLIFAVNMSTGKRYQAQPTEVLSYHSAEVLPPRPRGQALGTFSGLQLGLRLRRTDVRRAFDATLGRSVPLSYAGRNLMGAWNETLTYRSPTIITLPHFYKADPAIALSTGSSFTADPELHDSLSGVEPSAGFTIQAAKGYQLNHLVRPSDVLHPAMWVPETSAGGMWAPSHWVRSTFVIDDATASSVLAILRLQQNVFILFVYALPGLGAVMALAVCSCLFGTQAARKARAELKVVRKSRAAPLRLTSQELADMKASQQRLSDSAWDTGEDFRMAAAWKRNA</sequence>
<accession>A0AAW1RUJ1</accession>
<comment type="similarity">
    <text evidence="2">Belongs to the CD36 family.</text>
</comment>
<dbReference type="GO" id="GO:0005044">
    <property type="term" value="F:scavenger receptor activity"/>
    <property type="evidence" value="ECO:0007669"/>
    <property type="project" value="TreeGrafter"/>
</dbReference>
<dbReference type="Pfam" id="PF01130">
    <property type="entry name" value="CD36"/>
    <property type="match status" value="2"/>
</dbReference>
<evidence type="ECO:0000256" key="1">
    <source>
        <dbReference type="ARBA" id="ARBA00004370"/>
    </source>
</evidence>
<dbReference type="PANTHER" id="PTHR11923:SF51">
    <property type="entry name" value="LYSOSOME MEMBRANE PROTEIN 2"/>
    <property type="match status" value="1"/>
</dbReference>
<proteinExistence type="inferred from homology"/>
<keyword evidence="5 7" id="KW-0472">Membrane</keyword>
<organism evidence="8 9">
    <name type="scientific">Elliptochloris bilobata</name>
    <dbReference type="NCBI Taxonomy" id="381761"/>
    <lineage>
        <taxon>Eukaryota</taxon>
        <taxon>Viridiplantae</taxon>
        <taxon>Chlorophyta</taxon>
        <taxon>core chlorophytes</taxon>
        <taxon>Trebouxiophyceae</taxon>
        <taxon>Trebouxiophyceae incertae sedis</taxon>
        <taxon>Elliptochloris clade</taxon>
        <taxon>Elliptochloris</taxon>
    </lineage>
</organism>
<protein>
    <submittedName>
        <fullName evidence="8">Uncharacterized protein</fullName>
    </submittedName>
</protein>
<keyword evidence="4 7" id="KW-1133">Transmembrane helix</keyword>
<evidence type="ECO:0000256" key="6">
    <source>
        <dbReference type="ARBA" id="ARBA00023180"/>
    </source>
</evidence>
<dbReference type="InterPro" id="IPR002159">
    <property type="entry name" value="CD36_fam"/>
</dbReference>
<evidence type="ECO:0000256" key="4">
    <source>
        <dbReference type="ARBA" id="ARBA00022989"/>
    </source>
</evidence>
<dbReference type="PRINTS" id="PR01609">
    <property type="entry name" value="CD36FAMILY"/>
</dbReference>
<keyword evidence="6" id="KW-0325">Glycoprotein</keyword>
<dbReference type="EMBL" id="JALJOU010000022">
    <property type="protein sequence ID" value="KAK9837305.1"/>
    <property type="molecule type" value="Genomic_DNA"/>
</dbReference>
<dbReference type="GO" id="GO:0016020">
    <property type="term" value="C:membrane"/>
    <property type="evidence" value="ECO:0007669"/>
    <property type="project" value="UniProtKB-SubCell"/>
</dbReference>
<gene>
    <name evidence="8" type="ORF">WJX81_005203</name>
</gene>
<comment type="caution">
    <text evidence="8">The sequence shown here is derived from an EMBL/GenBank/DDBJ whole genome shotgun (WGS) entry which is preliminary data.</text>
</comment>
<evidence type="ECO:0000313" key="8">
    <source>
        <dbReference type="EMBL" id="KAK9837305.1"/>
    </source>
</evidence>
<dbReference type="AlphaFoldDB" id="A0AAW1RUJ1"/>
<evidence type="ECO:0000256" key="2">
    <source>
        <dbReference type="ARBA" id="ARBA00010532"/>
    </source>
</evidence>
<dbReference type="Proteomes" id="UP001445335">
    <property type="component" value="Unassembled WGS sequence"/>
</dbReference>
<feature type="transmembrane region" description="Helical" evidence="7">
    <location>
        <begin position="464"/>
        <end position="488"/>
    </location>
</feature>
<keyword evidence="9" id="KW-1185">Reference proteome</keyword>
<evidence type="ECO:0000256" key="7">
    <source>
        <dbReference type="SAM" id="Phobius"/>
    </source>
</evidence>
<keyword evidence="3 7" id="KW-0812">Transmembrane</keyword>
<reference evidence="8 9" key="1">
    <citation type="journal article" date="2024" name="Nat. Commun.">
        <title>Phylogenomics reveals the evolutionary origins of lichenization in chlorophyte algae.</title>
        <authorList>
            <person name="Puginier C."/>
            <person name="Libourel C."/>
            <person name="Otte J."/>
            <person name="Skaloud P."/>
            <person name="Haon M."/>
            <person name="Grisel S."/>
            <person name="Petersen M."/>
            <person name="Berrin J.G."/>
            <person name="Delaux P.M."/>
            <person name="Dal Grande F."/>
            <person name="Keller J."/>
        </authorList>
    </citation>
    <scope>NUCLEOTIDE SEQUENCE [LARGE SCALE GENOMIC DNA]</scope>
    <source>
        <strain evidence="8 9">SAG 245.80</strain>
    </source>
</reference>